<dbReference type="EMBL" id="BGZK01000273">
    <property type="protein sequence ID" value="GBP33413.1"/>
    <property type="molecule type" value="Genomic_DNA"/>
</dbReference>
<comment type="caution">
    <text evidence="1">The sequence shown here is derived from an EMBL/GenBank/DDBJ whole genome shotgun (WGS) entry which is preliminary data.</text>
</comment>
<evidence type="ECO:0000313" key="1">
    <source>
        <dbReference type="EMBL" id="GBP33413.1"/>
    </source>
</evidence>
<accession>A0A4C1V3L9</accession>
<reference evidence="1 2" key="1">
    <citation type="journal article" date="2019" name="Commun. Biol.">
        <title>The bagworm genome reveals a unique fibroin gene that provides high tensile strength.</title>
        <authorList>
            <person name="Kono N."/>
            <person name="Nakamura H."/>
            <person name="Ohtoshi R."/>
            <person name="Tomita M."/>
            <person name="Numata K."/>
            <person name="Arakawa K."/>
        </authorList>
    </citation>
    <scope>NUCLEOTIDE SEQUENCE [LARGE SCALE GENOMIC DNA]</scope>
</reference>
<name>A0A4C1V3L9_EUMVA</name>
<dbReference type="Proteomes" id="UP000299102">
    <property type="component" value="Unassembled WGS sequence"/>
</dbReference>
<proteinExistence type="predicted"/>
<protein>
    <submittedName>
        <fullName evidence="1">Uncharacterized protein</fullName>
    </submittedName>
</protein>
<gene>
    <name evidence="1" type="ORF">EVAR_6761_1</name>
</gene>
<sequence>MWETDSQLGRFFLFSFTVIRRTQERKWCPRTTAPRDVSAPADDGLCQSAVVVELVVGSDVKVPVDEAISAAVMSARDEFDSCSEIKPGHT</sequence>
<evidence type="ECO:0000313" key="2">
    <source>
        <dbReference type="Proteomes" id="UP000299102"/>
    </source>
</evidence>
<dbReference type="AlphaFoldDB" id="A0A4C1V3L9"/>
<keyword evidence="2" id="KW-1185">Reference proteome</keyword>
<organism evidence="1 2">
    <name type="scientific">Eumeta variegata</name>
    <name type="common">Bagworm moth</name>
    <name type="synonym">Eumeta japonica</name>
    <dbReference type="NCBI Taxonomy" id="151549"/>
    <lineage>
        <taxon>Eukaryota</taxon>
        <taxon>Metazoa</taxon>
        <taxon>Ecdysozoa</taxon>
        <taxon>Arthropoda</taxon>
        <taxon>Hexapoda</taxon>
        <taxon>Insecta</taxon>
        <taxon>Pterygota</taxon>
        <taxon>Neoptera</taxon>
        <taxon>Endopterygota</taxon>
        <taxon>Lepidoptera</taxon>
        <taxon>Glossata</taxon>
        <taxon>Ditrysia</taxon>
        <taxon>Tineoidea</taxon>
        <taxon>Psychidae</taxon>
        <taxon>Oiketicinae</taxon>
        <taxon>Eumeta</taxon>
    </lineage>
</organism>